<dbReference type="eggNOG" id="ENOG502QV3S">
    <property type="taxonomic scope" value="Eukaryota"/>
</dbReference>
<evidence type="ECO:0000259" key="8">
    <source>
        <dbReference type="PROSITE" id="PS51032"/>
    </source>
</evidence>
<protein>
    <recommendedName>
        <fullName evidence="8">AP2/ERF domain-containing protein</fullName>
    </recommendedName>
</protein>
<dbReference type="GO" id="GO:0009873">
    <property type="term" value="P:ethylene-activated signaling pathway"/>
    <property type="evidence" value="ECO:0007669"/>
    <property type="project" value="InterPro"/>
</dbReference>
<dbReference type="InterPro" id="IPR001471">
    <property type="entry name" value="AP2/ERF_dom"/>
</dbReference>
<dbReference type="SUPFAM" id="SSF54171">
    <property type="entry name" value="DNA-binding domain"/>
    <property type="match status" value="1"/>
</dbReference>
<dbReference type="FunFam" id="3.30.730.10:FF:000001">
    <property type="entry name" value="Ethylene-responsive transcription factor 2"/>
    <property type="match status" value="1"/>
</dbReference>
<evidence type="ECO:0000256" key="2">
    <source>
        <dbReference type="ARBA" id="ARBA00023015"/>
    </source>
</evidence>
<dbReference type="PANTHER" id="PTHR31190:SF421">
    <property type="entry name" value="ETHYLENE-RESPONSIVE TRANSCRIPTION FACTOR ERF110"/>
    <property type="match status" value="1"/>
</dbReference>
<feature type="compositionally biased region" description="Gly residues" evidence="7">
    <location>
        <begin position="22"/>
        <end position="39"/>
    </location>
</feature>
<evidence type="ECO:0000313" key="10">
    <source>
        <dbReference type="Proteomes" id="UP000029981"/>
    </source>
</evidence>
<feature type="region of interest" description="Disordered" evidence="7">
    <location>
        <begin position="367"/>
        <end position="404"/>
    </location>
</feature>
<proteinExistence type="inferred from homology"/>
<accession>A0A0A0KBA4</accession>
<keyword evidence="4" id="KW-0804">Transcription</keyword>
<keyword evidence="2" id="KW-0805">Transcription regulation</keyword>
<evidence type="ECO:0000256" key="7">
    <source>
        <dbReference type="SAM" id="MobiDB-lite"/>
    </source>
</evidence>
<gene>
    <name evidence="9" type="ORF">Csa_6G055940</name>
</gene>
<dbReference type="Gramene" id="KGN46124">
    <property type="protein sequence ID" value="KGN46124"/>
    <property type="gene ID" value="Csa_6G055940"/>
</dbReference>
<sequence length="404" mass="43396">MCSLKVANRRGIGSDLAQFPSGGAGDGDGDTGGGGGGGSSSSDDPHRLLYGQRDDGDYYSAVGEVSTIVSTLTNVMSGQAAPDWGYGRGQGFPRGFVSSSSSSSSSTTSASGSSGSELSYVPGMSSYWVGQKRMREEEISVQTQHDFHSASRGFSFIRGFDHHFSQPQSSIPPVKEEVPPPPHTAVSNPAATFAASSMTSNDAVVIGERRRRYRGVRQRPWGKWAAEIRDPHKAARVWLGTFDTAEAAARAYDEAALRFRGNRAKLNFPENVRLIHPPQHIPAAAAPQIAPQQTATFQSQNYRDYIEYSNLLQNPGDILGQPSSLLQQMFYNAHLPPFESSSSPAPVPSMSSVSNSVLFTPTLQQQQMGIFRQPPQNQNQGGSDYFPATSWDDSGGQYPSSSSG</sequence>
<dbReference type="PROSITE" id="PS51032">
    <property type="entry name" value="AP2_ERF"/>
    <property type="match status" value="1"/>
</dbReference>
<dbReference type="GO" id="GO:0005634">
    <property type="term" value="C:nucleus"/>
    <property type="evidence" value="ECO:0007669"/>
    <property type="project" value="UniProtKB-SubCell"/>
</dbReference>
<evidence type="ECO:0000313" key="9">
    <source>
        <dbReference type="EMBL" id="KGN46124.1"/>
    </source>
</evidence>
<dbReference type="GO" id="GO:0003677">
    <property type="term" value="F:DNA binding"/>
    <property type="evidence" value="ECO:0007669"/>
    <property type="project" value="UniProtKB-KW"/>
</dbReference>
<keyword evidence="10" id="KW-1185">Reference proteome</keyword>
<keyword evidence="3" id="KW-0238">DNA-binding</keyword>
<evidence type="ECO:0000256" key="6">
    <source>
        <dbReference type="ARBA" id="ARBA00024343"/>
    </source>
</evidence>
<dbReference type="Proteomes" id="UP000029981">
    <property type="component" value="Chromosome 6"/>
</dbReference>
<comment type="subcellular location">
    <subcellularLocation>
        <location evidence="1">Nucleus</location>
    </subcellularLocation>
</comment>
<reference evidence="9 10" key="4">
    <citation type="journal article" date="2011" name="BMC Genomics">
        <title>RNA-Seq improves annotation of protein-coding genes in the cucumber genome.</title>
        <authorList>
            <person name="Li Z."/>
            <person name="Zhang Z."/>
            <person name="Yan P."/>
            <person name="Huang S."/>
            <person name="Fei Z."/>
            <person name="Lin K."/>
        </authorList>
    </citation>
    <scope>NUCLEOTIDE SEQUENCE [LARGE SCALE GENOMIC DNA]</scope>
    <source>
        <strain evidence="10">cv. 9930</strain>
    </source>
</reference>
<feature type="region of interest" description="Disordered" evidence="7">
    <location>
        <begin position="97"/>
        <end position="117"/>
    </location>
</feature>
<dbReference type="PRINTS" id="PR00367">
    <property type="entry name" value="ETHRSPELEMNT"/>
</dbReference>
<dbReference type="GO" id="GO:0003700">
    <property type="term" value="F:DNA-binding transcription factor activity"/>
    <property type="evidence" value="ECO:0007669"/>
    <property type="project" value="InterPro"/>
</dbReference>
<dbReference type="InterPro" id="IPR044808">
    <property type="entry name" value="ERF_plant"/>
</dbReference>
<evidence type="ECO:0000256" key="1">
    <source>
        <dbReference type="ARBA" id="ARBA00004123"/>
    </source>
</evidence>
<evidence type="ECO:0000256" key="4">
    <source>
        <dbReference type="ARBA" id="ARBA00023163"/>
    </source>
</evidence>
<feature type="domain" description="AP2/ERF" evidence="8">
    <location>
        <begin position="212"/>
        <end position="269"/>
    </location>
</feature>
<comment type="similarity">
    <text evidence="6">Belongs to the AP2/ERF transcription factor family. ERF subfamily.</text>
</comment>
<evidence type="ECO:0000256" key="3">
    <source>
        <dbReference type="ARBA" id="ARBA00023125"/>
    </source>
</evidence>
<keyword evidence="5" id="KW-0539">Nucleus</keyword>
<reference evidence="9 10" key="3">
    <citation type="journal article" date="2010" name="BMC Genomics">
        <title>Transcriptome sequencing and comparative analysis of cucumber flowers with different sex types.</title>
        <authorList>
            <person name="Guo S."/>
            <person name="Zheng Y."/>
            <person name="Joung J.G."/>
            <person name="Liu S."/>
            <person name="Zhang Z."/>
            <person name="Crasta O.R."/>
            <person name="Sobral B.W."/>
            <person name="Xu Y."/>
            <person name="Huang S."/>
            <person name="Fei Z."/>
        </authorList>
    </citation>
    <scope>NUCLEOTIDE SEQUENCE [LARGE SCALE GENOMIC DNA]</scope>
    <source>
        <strain evidence="10">cv. 9930</strain>
    </source>
</reference>
<reference evidence="9 10" key="1">
    <citation type="journal article" date="2009" name="Nat. Genet.">
        <title>The genome of the cucumber, Cucumis sativus L.</title>
        <authorList>
            <person name="Huang S."/>
            <person name="Li R."/>
            <person name="Zhang Z."/>
            <person name="Li L."/>
            <person name="Gu X."/>
            <person name="Fan W."/>
            <person name="Lucas W.J."/>
            <person name="Wang X."/>
            <person name="Xie B."/>
            <person name="Ni P."/>
            <person name="Ren Y."/>
            <person name="Zhu H."/>
            <person name="Li J."/>
            <person name="Lin K."/>
            <person name="Jin W."/>
            <person name="Fei Z."/>
            <person name="Li G."/>
            <person name="Staub J."/>
            <person name="Kilian A."/>
            <person name="van der Vossen E.A."/>
            <person name="Wu Y."/>
            <person name="Guo J."/>
            <person name="He J."/>
            <person name="Jia Z."/>
            <person name="Ren Y."/>
            <person name="Tian G."/>
            <person name="Lu Y."/>
            <person name="Ruan J."/>
            <person name="Qian W."/>
            <person name="Wang M."/>
            <person name="Huang Q."/>
            <person name="Li B."/>
            <person name="Xuan Z."/>
            <person name="Cao J."/>
            <person name="Asan"/>
            <person name="Wu Z."/>
            <person name="Zhang J."/>
            <person name="Cai Q."/>
            <person name="Bai Y."/>
            <person name="Zhao B."/>
            <person name="Han Y."/>
            <person name="Li Y."/>
            <person name="Li X."/>
            <person name="Wang S."/>
            <person name="Shi Q."/>
            <person name="Liu S."/>
            <person name="Cho W.K."/>
            <person name="Kim J.Y."/>
            <person name="Xu Y."/>
            <person name="Heller-Uszynska K."/>
            <person name="Miao H."/>
            <person name="Cheng Z."/>
            <person name="Zhang S."/>
            <person name="Wu J."/>
            <person name="Yang Y."/>
            <person name="Kang H."/>
            <person name="Li M."/>
            <person name="Liang H."/>
            <person name="Ren X."/>
            <person name="Shi Z."/>
            <person name="Wen M."/>
            <person name="Jian M."/>
            <person name="Yang H."/>
            <person name="Zhang G."/>
            <person name="Yang Z."/>
            <person name="Chen R."/>
            <person name="Liu S."/>
            <person name="Li J."/>
            <person name="Ma L."/>
            <person name="Liu H."/>
            <person name="Zhou Y."/>
            <person name="Zhao J."/>
            <person name="Fang X."/>
            <person name="Li G."/>
            <person name="Fang L."/>
            <person name="Li Y."/>
            <person name="Liu D."/>
            <person name="Zheng H."/>
            <person name="Zhang Y."/>
            <person name="Qin N."/>
            <person name="Li Z."/>
            <person name="Yang G."/>
            <person name="Yang S."/>
            <person name="Bolund L."/>
            <person name="Kristiansen K."/>
            <person name="Zheng H."/>
            <person name="Li S."/>
            <person name="Zhang X."/>
            <person name="Yang H."/>
            <person name="Wang J."/>
            <person name="Sun R."/>
            <person name="Zhang B."/>
            <person name="Jiang S."/>
            <person name="Wang J."/>
            <person name="Du Y."/>
            <person name="Li S."/>
        </authorList>
    </citation>
    <scope>NUCLEOTIDE SEQUENCE [LARGE SCALE GENOMIC DNA]</scope>
    <source>
        <strain evidence="10">cv. 9930</strain>
    </source>
</reference>
<dbReference type="AlphaFoldDB" id="A0A0A0KBA4"/>
<dbReference type="SMART" id="SM00380">
    <property type="entry name" value="AP2"/>
    <property type="match status" value="1"/>
</dbReference>
<evidence type="ECO:0000256" key="5">
    <source>
        <dbReference type="ARBA" id="ARBA00023242"/>
    </source>
</evidence>
<dbReference type="Pfam" id="PF00847">
    <property type="entry name" value="AP2"/>
    <property type="match status" value="1"/>
</dbReference>
<dbReference type="STRING" id="3659.A0A0A0KBA4"/>
<dbReference type="OrthoDB" id="1930739at2759"/>
<dbReference type="CDD" id="cd00018">
    <property type="entry name" value="AP2"/>
    <property type="match status" value="1"/>
</dbReference>
<feature type="region of interest" description="Disordered" evidence="7">
    <location>
        <begin position="13"/>
        <end position="53"/>
    </location>
</feature>
<dbReference type="InterPro" id="IPR016177">
    <property type="entry name" value="DNA-bd_dom_sf"/>
</dbReference>
<name>A0A0A0KBA4_CUCSA</name>
<dbReference type="EMBL" id="CM002927">
    <property type="protein sequence ID" value="KGN46124.1"/>
    <property type="molecule type" value="Genomic_DNA"/>
</dbReference>
<feature type="compositionally biased region" description="Basic and acidic residues" evidence="7">
    <location>
        <begin position="43"/>
        <end position="53"/>
    </location>
</feature>
<dbReference type="PANTHER" id="PTHR31190">
    <property type="entry name" value="DNA-BINDING DOMAIN"/>
    <property type="match status" value="1"/>
</dbReference>
<dbReference type="SMR" id="A0A0A0KBA4"/>
<dbReference type="OMA" id="VPTYEYT"/>
<feature type="compositionally biased region" description="Low complexity" evidence="7">
    <location>
        <begin position="98"/>
        <end position="116"/>
    </location>
</feature>
<dbReference type="Gene3D" id="3.30.730.10">
    <property type="entry name" value="AP2/ERF domain"/>
    <property type="match status" value="1"/>
</dbReference>
<organism evidence="9 10">
    <name type="scientific">Cucumis sativus</name>
    <name type="common">Cucumber</name>
    <dbReference type="NCBI Taxonomy" id="3659"/>
    <lineage>
        <taxon>Eukaryota</taxon>
        <taxon>Viridiplantae</taxon>
        <taxon>Streptophyta</taxon>
        <taxon>Embryophyta</taxon>
        <taxon>Tracheophyta</taxon>
        <taxon>Spermatophyta</taxon>
        <taxon>Magnoliopsida</taxon>
        <taxon>eudicotyledons</taxon>
        <taxon>Gunneridae</taxon>
        <taxon>Pentapetalae</taxon>
        <taxon>rosids</taxon>
        <taxon>fabids</taxon>
        <taxon>Cucurbitales</taxon>
        <taxon>Cucurbitaceae</taxon>
        <taxon>Benincaseae</taxon>
        <taxon>Cucumis</taxon>
    </lineage>
</organism>
<dbReference type="KEGG" id="csv:101213348"/>
<dbReference type="InterPro" id="IPR036955">
    <property type="entry name" value="AP2/ERF_dom_sf"/>
</dbReference>
<reference evidence="9 10" key="2">
    <citation type="journal article" date="2009" name="PLoS ONE">
        <title>An integrated genetic and cytogenetic map of the cucumber genome.</title>
        <authorList>
            <person name="Ren Y."/>
            <person name="Zhang Z."/>
            <person name="Liu J."/>
            <person name="Staub J.E."/>
            <person name="Han Y."/>
            <person name="Cheng Z."/>
            <person name="Li X."/>
            <person name="Lu J."/>
            <person name="Miao H."/>
            <person name="Kang H."/>
            <person name="Xie B."/>
            <person name="Gu X."/>
            <person name="Wang X."/>
            <person name="Du Y."/>
            <person name="Jin W."/>
            <person name="Huang S."/>
        </authorList>
    </citation>
    <scope>NUCLEOTIDE SEQUENCE [LARGE SCALE GENOMIC DNA]</scope>
    <source>
        <strain evidence="10">cv. 9930</strain>
    </source>
</reference>
<feature type="compositionally biased region" description="Polar residues" evidence="7">
    <location>
        <begin position="367"/>
        <end position="382"/>
    </location>
</feature>